<dbReference type="Proteomes" id="UP000095285">
    <property type="component" value="Unassembled WGS sequence"/>
</dbReference>
<name>A0A1I7VV62_LOALO</name>
<organism evidence="1 2">
    <name type="scientific">Loa loa</name>
    <name type="common">Eye worm</name>
    <name type="synonym">Filaria loa</name>
    <dbReference type="NCBI Taxonomy" id="7209"/>
    <lineage>
        <taxon>Eukaryota</taxon>
        <taxon>Metazoa</taxon>
        <taxon>Ecdysozoa</taxon>
        <taxon>Nematoda</taxon>
        <taxon>Chromadorea</taxon>
        <taxon>Rhabditida</taxon>
        <taxon>Spirurina</taxon>
        <taxon>Spiruromorpha</taxon>
        <taxon>Filarioidea</taxon>
        <taxon>Onchocercidae</taxon>
        <taxon>Loa</taxon>
    </lineage>
</organism>
<proteinExistence type="predicted"/>
<evidence type="ECO:0000313" key="2">
    <source>
        <dbReference type="WBParaSite" id="EN70_6647"/>
    </source>
</evidence>
<reference evidence="1" key="1">
    <citation type="submission" date="2012-04" db="EMBL/GenBank/DDBJ databases">
        <title>The Genome Sequence of Loa loa.</title>
        <authorList>
            <consortium name="The Broad Institute Genome Sequencing Platform"/>
            <consortium name="Broad Institute Genome Sequencing Center for Infectious Disease"/>
            <person name="Nutman T.B."/>
            <person name="Fink D.L."/>
            <person name="Russ C."/>
            <person name="Young S."/>
            <person name="Zeng Q."/>
            <person name="Gargeya S."/>
            <person name="Alvarado L."/>
            <person name="Berlin A."/>
            <person name="Chapman S.B."/>
            <person name="Chen Z."/>
            <person name="Freedman E."/>
            <person name="Gellesch M."/>
            <person name="Goldberg J."/>
            <person name="Griggs A."/>
            <person name="Gujja S."/>
            <person name="Heilman E.R."/>
            <person name="Heiman D."/>
            <person name="Howarth C."/>
            <person name="Mehta T."/>
            <person name="Neiman D."/>
            <person name="Pearson M."/>
            <person name="Roberts A."/>
            <person name="Saif S."/>
            <person name="Shea T."/>
            <person name="Shenoy N."/>
            <person name="Sisk P."/>
            <person name="Stolte C."/>
            <person name="Sykes S."/>
            <person name="White J."/>
            <person name="Yandava C."/>
            <person name="Haas B."/>
            <person name="Henn M.R."/>
            <person name="Nusbaum C."/>
            <person name="Birren B."/>
        </authorList>
    </citation>
    <scope>NUCLEOTIDE SEQUENCE [LARGE SCALE GENOMIC DNA]</scope>
</reference>
<dbReference type="AlphaFoldDB" id="A0A1I7VV62"/>
<keyword evidence="1" id="KW-1185">Reference proteome</keyword>
<accession>A0A1I7VV62</accession>
<evidence type="ECO:0000313" key="1">
    <source>
        <dbReference type="Proteomes" id="UP000095285"/>
    </source>
</evidence>
<reference evidence="2" key="2">
    <citation type="submission" date="2016-11" db="UniProtKB">
        <authorList>
            <consortium name="WormBaseParasite"/>
        </authorList>
    </citation>
    <scope>IDENTIFICATION</scope>
</reference>
<protein>
    <submittedName>
        <fullName evidence="2">60S ribosomal protein L12</fullName>
    </submittedName>
</protein>
<dbReference type="WBParaSite" id="EN70_6647">
    <property type="protein sequence ID" value="EN70_6647"/>
    <property type="gene ID" value="EN70_6647"/>
</dbReference>
<sequence>MAETLIAIRQVKIGKAAGVDGTPSEEKGELPPDIRDAVIITCTRRTEKSQTVK</sequence>